<evidence type="ECO:0008006" key="4">
    <source>
        <dbReference type="Google" id="ProtNLM"/>
    </source>
</evidence>
<evidence type="ECO:0000256" key="1">
    <source>
        <dbReference type="SAM" id="Phobius"/>
    </source>
</evidence>
<dbReference type="Proteomes" id="UP000246722">
    <property type="component" value="Unassembled WGS sequence"/>
</dbReference>
<sequence length="210" mass="21868">MRHLYDRLPTAWLLTGISGVFLAVSAVFGGLDDAPVQAAPVLETGDTHIGAELTIAVSQALLIDAFPEQLLIPEDGFRLLVVRAVVENTTTGPLRLGSVPTGPVVLSGIQADTIRVAGVDGLPVATPPASILVINDGSDEAVVQPGVPVELAFVWEVADTVAEGDPIEVQLLDRVKISEGELTYGGLYDDPVVRATLDLTLDDVGAGVSE</sequence>
<reference evidence="2 3" key="1">
    <citation type="submission" date="2018-05" db="EMBL/GenBank/DDBJ databases">
        <title>Genetic diversity of glacier-inhabiting Cryobacterium bacteria in China and description of Cryobacterium mengkeensis sp. nov. and Arthrobacter glacialis sp. nov.</title>
        <authorList>
            <person name="Liu Q."/>
            <person name="Xin Y.-H."/>
        </authorList>
    </citation>
    <scope>NUCLEOTIDE SEQUENCE [LARGE SCALE GENOMIC DNA]</scope>
    <source>
        <strain evidence="2 3">SK-1</strain>
    </source>
</reference>
<evidence type="ECO:0000313" key="2">
    <source>
        <dbReference type="EMBL" id="PXA67810.1"/>
    </source>
</evidence>
<keyword evidence="1" id="KW-1133">Transmembrane helix</keyword>
<feature type="transmembrane region" description="Helical" evidence="1">
    <location>
        <begin position="12"/>
        <end position="31"/>
    </location>
</feature>
<comment type="caution">
    <text evidence="2">The sequence shown here is derived from an EMBL/GenBank/DDBJ whole genome shotgun (WGS) entry which is preliminary data.</text>
</comment>
<protein>
    <recommendedName>
        <fullName evidence="4">DUF4352 domain-containing protein</fullName>
    </recommendedName>
</protein>
<evidence type="ECO:0000313" key="3">
    <source>
        <dbReference type="Proteomes" id="UP000246722"/>
    </source>
</evidence>
<organism evidence="2 3">
    <name type="scientific">Cryobacterium arcticum</name>
    <dbReference type="NCBI Taxonomy" id="670052"/>
    <lineage>
        <taxon>Bacteria</taxon>
        <taxon>Bacillati</taxon>
        <taxon>Actinomycetota</taxon>
        <taxon>Actinomycetes</taxon>
        <taxon>Micrococcales</taxon>
        <taxon>Microbacteriaceae</taxon>
        <taxon>Cryobacterium</taxon>
    </lineage>
</organism>
<proteinExistence type="predicted"/>
<keyword evidence="1" id="KW-0472">Membrane</keyword>
<name>A0A317ZMT6_9MICO</name>
<accession>A0A317ZMT6</accession>
<keyword evidence="3" id="KW-1185">Reference proteome</keyword>
<keyword evidence="1" id="KW-0812">Transmembrane</keyword>
<dbReference type="AlphaFoldDB" id="A0A317ZMT6"/>
<gene>
    <name evidence="2" type="ORF">CTB96_14085</name>
</gene>
<dbReference type="EMBL" id="QHLY01000012">
    <property type="protein sequence ID" value="PXA67810.1"/>
    <property type="molecule type" value="Genomic_DNA"/>
</dbReference>